<evidence type="ECO:0000256" key="1">
    <source>
        <dbReference type="SAM" id="Coils"/>
    </source>
</evidence>
<accession>A0AAN7NZF6</accession>
<dbReference type="SUPFAM" id="SSF53098">
    <property type="entry name" value="Ribonuclease H-like"/>
    <property type="match status" value="1"/>
</dbReference>
<gene>
    <name evidence="3" type="ORF">RN001_013047</name>
</gene>
<dbReference type="PANTHER" id="PTHR46289">
    <property type="entry name" value="52 KDA REPRESSOR OF THE INHIBITOR OF THE PROTEIN KINASE-LIKE PROTEIN-RELATED"/>
    <property type="match status" value="1"/>
</dbReference>
<evidence type="ECO:0000313" key="3">
    <source>
        <dbReference type="EMBL" id="KAK4873687.1"/>
    </source>
</evidence>
<dbReference type="EMBL" id="JARPUR010000006">
    <property type="protein sequence ID" value="KAK4873687.1"/>
    <property type="molecule type" value="Genomic_DNA"/>
</dbReference>
<feature type="coiled-coil region" evidence="1">
    <location>
        <begin position="178"/>
        <end position="205"/>
    </location>
</feature>
<keyword evidence="4" id="KW-1185">Reference proteome</keyword>
<feature type="domain" description="HAT C-terminal dimerisation" evidence="2">
    <location>
        <begin position="328"/>
        <end position="387"/>
    </location>
</feature>
<keyword evidence="1" id="KW-0175">Coiled coil</keyword>
<dbReference type="PANTHER" id="PTHR46289:SF14">
    <property type="entry name" value="DUF4371 DOMAIN-CONTAINING PROTEIN"/>
    <property type="match status" value="1"/>
</dbReference>
<evidence type="ECO:0000259" key="2">
    <source>
        <dbReference type="Pfam" id="PF05699"/>
    </source>
</evidence>
<dbReference type="Proteomes" id="UP001353858">
    <property type="component" value="Unassembled WGS sequence"/>
</dbReference>
<dbReference type="GO" id="GO:0046983">
    <property type="term" value="F:protein dimerization activity"/>
    <property type="evidence" value="ECO:0007669"/>
    <property type="project" value="InterPro"/>
</dbReference>
<dbReference type="Pfam" id="PF05699">
    <property type="entry name" value="Dimer_Tnp_hAT"/>
    <property type="match status" value="1"/>
</dbReference>
<reference evidence="4" key="1">
    <citation type="submission" date="2023-01" db="EMBL/GenBank/DDBJ databases">
        <title>Key to firefly adult light organ development and bioluminescence: homeobox transcription factors regulate luciferase expression and transportation to peroxisome.</title>
        <authorList>
            <person name="Fu X."/>
        </authorList>
    </citation>
    <scope>NUCLEOTIDE SEQUENCE [LARGE SCALE GENOMIC DNA]</scope>
</reference>
<dbReference type="InterPro" id="IPR012337">
    <property type="entry name" value="RNaseH-like_sf"/>
</dbReference>
<name>A0AAN7NZF6_9COLE</name>
<dbReference type="AlphaFoldDB" id="A0AAN7NZF6"/>
<sequence>MSGIFKGVQARISQIQPLAIYNHCANHRLNLAISKACSVATIRNAMGVISSLAIFFRDSAARFKALEEEMRKNHDLKPGKHGLKKLCETKWLERHEAVLTFVEHLPALPTHLEAIASSPEGRGCNAFSFLRSILSSEFLISVVVLLAEVLEVTLPLSRKLQAEYIDVLNSSQLVEATIQSIQEKRDNSTETFKELYNNAAELVEEMGPEIQMPRTTARQKNRSNVETESAEDYYRMTVYIPFLDFIINELTARFPKKEMECVGKLQHLLSPDLNYAYISDILQGSIKYKEDLPCFSALKGEFQLWKLLWQGKSPSDRPSCAIEAVGECNRQLYPNIYMLLNILSTLPVTTCTPERSFSTLRRLKTYLRNSCEQERLTGLALMAIHRDVIISTDDVITEFAHKKFRRLDFVL</sequence>
<comment type="caution">
    <text evidence="3">The sequence shown here is derived from an EMBL/GenBank/DDBJ whole genome shotgun (WGS) entry which is preliminary data.</text>
</comment>
<evidence type="ECO:0000313" key="4">
    <source>
        <dbReference type="Proteomes" id="UP001353858"/>
    </source>
</evidence>
<proteinExistence type="predicted"/>
<protein>
    <recommendedName>
        <fullName evidence="2">HAT C-terminal dimerisation domain-containing protein</fullName>
    </recommendedName>
</protein>
<dbReference type="InterPro" id="IPR008906">
    <property type="entry name" value="HATC_C_dom"/>
</dbReference>
<organism evidence="3 4">
    <name type="scientific">Aquatica leii</name>
    <dbReference type="NCBI Taxonomy" id="1421715"/>
    <lineage>
        <taxon>Eukaryota</taxon>
        <taxon>Metazoa</taxon>
        <taxon>Ecdysozoa</taxon>
        <taxon>Arthropoda</taxon>
        <taxon>Hexapoda</taxon>
        <taxon>Insecta</taxon>
        <taxon>Pterygota</taxon>
        <taxon>Neoptera</taxon>
        <taxon>Endopterygota</taxon>
        <taxon>Coleoptera</taxon>
        <taxon>Polyphaga</taxon>
        <taxon>Elateriformia</taxon>
        <taxon>Elateroidea</taxon>
        <taxon>Lampyridae</taxon>
        <taxon>Luciolinae</taxon>
        <taxon>Aquatica</taxon>
    </lineage>
</organism>
<dbReference type="InterPro" id="IPR052958">
    <property type="entry name" value="IFN-induced_PKR_regulator"/>
</dbReference>